<dbReference type="InterPro" id="IPR015943">
    <property type="entry name" value="WD40/YVTN_repeat-like_dom_sf"/>
</dbReference>
<dbReference type="SUPFAM" id="SSF50978">
    <property type="entry name" value="WD40 repeat-like"/>
    <property type="match status" value="1"/>
</dbReference>
<name>A0A2U2C2W9_9BACT</name>
<reference evidence="1 2" key="1">
    <citation type="submission" date="2018-05" db="EMBL/GenBank/DDBJ databases">
        <title>Antimicrobial susceptibility testing and genomic analysis of Arcobacter skirrowii strains and one Arcobacter butzleri isolated from German poultry farms.</title>
        <authorList>
            <person name="Haenel I."/>
            <person name="Hotzel H."/>
            <person name="Tomaso H."/>
            <person name="Busch A."/>
        </authorList>
    </citation>
    <scope>NUCLEOTIDE SEQUENCE [LARGE SCALE GENOMIC DNA]</scope>
    <source>
        <strain evidence="2">v</strain>
    </source>
</reference>
<comment type="caution">
    <text evidence="1">The sequence shown here is derived from an EMBL/GenBank/DDBJ whole genome shotgun (WGS) entry which is preliminary data.</text>
</comment>
<gene>
    <name evidence="1" type="ORF">DF188_01210</name>
</gene>
<dbReference type="GO" id="GO:0030687">
    <property type="term" value="C:preribosome, large subunit precursor"/>
    <property type="evidence" value="ECO:0007669"/>
    <property type="project" value="TreeGrafter"/>
</dbReference>
<protein>
    <recommendedName>
        <fullName evidence="3">Nitrate reductase</fullName>
    </recommendedName>
</protein>
<dbReference type="InterPro" id="IPR036322">
    <property type="entry name" value="WD40_repeat_dom_sf"/>
</dbReference>
<dbReference type="InterPro" id="IPR037379">
    <property type="entry name" value="WDR74/Nsa1"/>
</dbReference>
<sequence>MFKFFIFFTLVIFLNSKELKPEFFLEIDGMATDFVVEKERIFIASSKGKVDIFDISKKEFQKSIKVPNIKDFMQEIIESKIYSVDFLNEKVLILSQGENGGRDIFIYENGKLNNIVSSKDRLFIAKAKFLDDNHIIYALLSNQIFLYDIKNSKILKQTQVSQSSFSDFTLSSDKKSFVTTDESGVITQFESKSLKKLKEFKGQNVDRVFQVDIKKDTILGTGQDRRASFYFTNSKKSFHKSFDFLVYTGALSPSSKLACILLNENNDAVVFDIESKEDKFILTENRAILTKILFLNENQIVISSDDSRINFYNLN</sequence>
<dbReference type="Proteomes" id="UP000245014">
    <property type="component" value="Unassembled WGS sequence"/>
</dbReference>
<dbReference type="PANTHER" id="PTHR16038">
    <property type="entry name" value="NOP SEVEN ASSOCIATED PROTEIN 1"/>
    <property type="match status" value="1"/>
</dbReference>
<dbReference type="Gene3D" id="2.130.10.10">
    <property type="entry name" value="YVTN repeat-like/Quinoprotein amine dehydrogenase"/>
    <property type="match status" value="1"/>
</dbReference>
<dbReference type="EMBL" id="QEYI01000001">
    <property type="protein sequence ID" value="PWE23323.1"/>
    <property type="molecule type" value="Genomic_DNA"/>
</dbReference>
<dbReference type="PANTHER" id="PTHR16038:SF4">
    <property type="entry name" value="WD REPEAT-CONTAINING PROTEIN 74"/>
    <property type="match status" value="1"/>
</dbReference>
<organism evidence="1 2">
    <name type="scientific">Aliarcobacter skirrowii</name>
    <dbReference type="NCBI Taxonomy" id="28200"/>
    <lineage>
        <taxon>Bacteria</taxon>
        <taxon>Pseudomonadati</taxon>
        <taxon>Campylobacterota</taxon>
        <taxon>Epsilonproteobacteria</taxon>
        <taxon>Campylobacterales</taxon>
        <taxon>Arcobacteraceae</taxon>
        <taxon>Aliarcobacter</taxon>
    </lineage>
</organism>
<accession>A0A2U2C2W9</accession>
<proteinExistence type="predicted"/>
<evidence type="ECO:0008006" key="3">
    <source>
        <dbReference type="Google" id="ProtNLM"/>
    </source>
</evidence>
<evidence type="ECO:0000313" key="1">
    <source>
        <dbReference type="EMBL" id="PWE23323.1"/>
    </source>
</evidence>
<dbReference type="RefSeq" id="WP_109066084.1">
    <property type="nucleotide sequence ID" value="NZ_JAUQUC010000035.1"/>
</dbReference>
<dbReference type="STRING" id="28200.GCA_001572935_00720"/>
<dbReference type="GO" id="GO:0042273">
    <property type="term" value="P:ribosomal large subunit biogenesis"/>
    <property type="evidence" value="ECO:0007669"/>
    <property type="project" value="InterPro"/>
</dbReference>
<evidence type="ECO:0000313" key="2">
    <source>
        <dbReference type="Proteomes" id="UP000245014"/>
    </source>
</evidence>
<dbReference type="AlphaFoldDB" id="A0A2U2C2W9"/>